<protein>
    <submittedName>
        <fullName evidence="1">(northern house mosquito) hypothetical protein</fullName>
    </submittedName>
</protein>
<dbReference type="AlphaFoldDB" id="A0A8D8AYX1"/>
<sequence length="162" mass="17470">MLNKYFYLTLLAAGNVHVRHIPKHLGRRLGGRLIEILVQHGLVHGHQFGPAVVMKVVQVHRGKTVQLDADFGQVLRRTATSADDDDVLGRKDVQPELLLLGVHVEPRHLGTVARGSGGGATVGVGHFTLSGRRDKPVVVGPLLQRVPPGQTYGVERLLLSGG</sequence>
<organism evidence="1">
    <name type="scientific">Culex pipiens</name>
    <name type="common">House mosquito</name>
    <dbReference type="NCBI Taxonomy" id="7175"/>
    <lineage>
        <taxon>Eukaryota</taxon>
        <taxon>Metazoa</taxon>
        <taxon>Ecdysozoa</taxon>
        <taxon>Arthropoda</taxon>
        <taxon>Hexapoda</taxon>
        <taxon>Insecta</taxon>
        <taxon>Pterygota</taxon>
        <taxon>Neoptera</taxon>
        <taxon>Endopterygota</taxon>
        <taxon>Diptera</taxon>
        <taxon>Nematocera</taxon>
        <taxon>Culicoidea</taxon>
        <taxon>Culicidae</taxon>
        <taxon>Culicinae</taxon>
        <taxon>Culicini</taxon>
        <taxon>Culex</taxon>
        <taxon>Culex</taxon>
    </lineage>
</organism>
<dbReference type="EMBL" id="HBUE01055323">
    <property type="protein sequence ID" value="CAG6466224.1"/>
    <property type="molecule type" value="Transcribed_RNA"/>
</dbReference>
<evidence type="ECO:0000313" key="1">
    <source>
        <dbReference type="EMBL" id="CAG6466224.1"/>
    </source>
</evidence>
<proteinExistence type="predicted"/>
<reference evidence="1" key="1">
    <citation type="submission" date="2021-05" db="EMBL/GenBank/DDBJ databases">
        <authorList>
            <person name="Alioto T."/>
            <person name="Alioto T."/>
            <person name="Gomez Garrido J."/>
        </authorList>
    </citation>
    <scope>NUCLEOTIDE SEQUENCE</scope>
</reference>
<name>A0A8D8AYX1_CULPI</name>
<accession>A0A8D8AYX1</accession>